<sequence>MKIGFYSSMPLDNKANWSGTMFKMYEQILLLGYEVEWIPQQLLNENEIAKLNKIHQLFYKIFNRGYNTKVNFFSSKKLGKKITNLLKTKKFDLLFVPTYLNDFAFVNTDTPIIYLNDANVAQLLNYYPYYSGFGWLSKWETKRIEKRMLEKSSINIFSSEWAANYAVNHYGINHDKVKVLKFGANLAVPDFLNFNESKGEDIVFLFLAVDWERKRGNLAYEAVKILHQKGYSVKLQIIGCNPKIQDEWVNIIPYLNKNFPDDLAKIQTHLLQSHFLLVPTKADCTPIAFCEAAGYGLPVISTDTGGVSAHVENGKTGLLLPQNSSPEDYADAIENILTSKEKIKAMSIASREKYIQELNWQVWRQRLEQIIIKH</sequence>
<organism evidence="3 4">
    <name type="scientific">Chryseobacterium formosense</name>
    <dbReference type="NCBI Taxonomy" id="236814"/>
    <lineage>
        <taxon>Bacteria</taxon>
        <taxon>Pseudomonadati</taxon>
        <taxon>Bacteroidota</taxon>
        <taxon>Flavobacteriia</taxon>
        <taxon>Flavobacteriales</taxon>
        <taxon>Weeksellaceae</taxon>
        <taxon>Chryseobacterium group</taxon>
        <taxon>Chryseobacterium</taxon>
    </lineage>
</organism>
<dbReference type="Gene3D" id="3.40.50.2000">
    <property type="entry name" value="Glycogen Phosphorylase B"/>
    <property type="match status" value="2"/>
</dbReference>
<dbReference type="CDD" id="cd03801">
    <property type="entry name" value="GT4_PimA-like"/>
    <property type="match status" value="1"/>
</dbReference>
<dbReference type="InterPro" id="IPR001296">
    <property type="entry name" value="Glyco_trans_1"/>
</dbReference>
<dbReference type="STRING" id="236814.IX39_14730"/>
<dbReference type="GO" id="GO:0016757">
    <property type="term" value="F:glycosyltransferase activity"/>
    <property type="evidence" value="ECO:0007669"/>
    <property type="project" value="InterPro"/>
</dbReference>
<dbReference type="RefSeq" id="WP_034677934.1">
    <property type="nucleotide sequence ID" value="NZ_FPAP01000002.1"/>
</dbReference>
<dbReference type="SUPFAM" id="SSF53756">
    <property type="entry name" value="UDP-Glycosyltransferase/glycogen phosphorylase"/>
    <property type="match status" value="1"/>
</dbReference>
<feature type="domain" description="Glycosyl transferase family 1" evidence="2">
    <location>
        <begin position="195"/>
        <end position="352"/>
    </location>
</feature>
<dbReference type="Proteomes" id="UP000028713">
    <property type="component" value="Unassembled WGS sequence"/>
</dbReference>
<accession>A0A085Z2L8</accession>
<dbReference type="eggNOG" id="COG0438">
    <property type="taxonomic scope" value="Bacteria"/>
</dbReference>
<dbReference type="AlphaFoldDB" id="A0A085Z2L8"/>
<dbReference type="Pfam" id="PF00534">
    <property type="entry name" value="Glycos_transf_1"/>
    <property type="match status" value="1"/>
</dbReference>
<dbReference type="PANTHER" id="PTHR46401">
    <property type="entry name" value="GLYCOSYLTRANSFERASE WBBK-RELATED"/>
    <property type="match status" value="1"/>
</dbReference>
<evidence type="ECO:0000313" key="4">
    <source>
        <dbReference type="Proteomes" id="UP000028713"/>
    </source>
</evidence>
<evidence type="ECO:0000256" key="1">
    <source>
        <dbReference type="ARBA" id="ARBA00022679"/>
    </source>
</evidence>
<dbReference type="EMBL" id="JPRP01000002">
    <property type="protein sequence ID" value="KFE98681.1"/>
    <property type="molecule type" value="Genomic_DNA"/>
</dbReference>
<name>A0A085Z2L8_9FLAO</name>
<dbReference type="PANTHER" id="PTHR46401:SF2">
    <property type="entry name" value="GLYCOSYLTRANSFERASE WBBK-RELATED"/>
    <property type="match status" value="1"/>
</dbReference>
<reference evidence="3 4" key="1">
    <citation type="submission" date="2014-07" db="EMBL/GenBank/DDBJ databases">
        <title>Genome of Chryseobacterium formosense LMG 24722.</title>
        <authorList>
            <person name="Pipes S.E."/>
            <person name="Stropko S.J."/>
            <person name="Newman J.D."/>
        </authorList>
    </citation>
    <scope>NUCLEOTIDE SEQUENCE [LARGE SCALE GENOMIC DNA]</scope>
    <source>
        <strain evidence="3 4">LMG 24722</strain>
    </source>
</reference>
<dbReference type="OrthoDB" id="139410at2"/>
<gene>
    <name evidence="3" type="ORF">IX39_14730</name>
</gene>
<dbReference type="GO" id="GO:0009103">
    <property type="term" value="P:lipopolysaccharide biosynthetic process"/>
    <property type="evidence" value="ECO:0007669"/>
    <property type="project" value="TreeGrafter"/>
</dbReference>
<protein>
    <recommendedName>
        <fullName evidence="2">Glycosyl transferase family 1 domain-containing protein</fullName>
    </recommendedName>
</protein>
<keyword evidence="1" id="KW-0808">Transferase</keyword>
<evidence type="ECO:0000313" key="3">
    <source>
        <dbReference type="EMBL" id="KFE98681.1"/>
    </source>
</evidence>
<keyword evidence="4" id="KW-1185">Reference proteome</keyword>
<evidence type="ECO:0000259" key="2">
    <source>
        <dbReference type="Pfam" id="PF00534"/>
    </source>
</evidence>
<comment type="caution">
    <text evidence="3">The sequence shown here is derived from an EMBL/GenBank/DDBJ whole genome shotgun (WGS) entry which is preliminary data.</text>
</comment>
<proteinExistence type="predicted"/>